<evidence type="ECO:0000313" key="2">
    <source>
        <dbReference type="EMBL" id="ASE38895.1"/>
    </source>
</evidence>
<accession>A0A1Z3U6L5</accession>
<evidence type="ECO:0000313" key="3">
    <source>
        <dbReference type="EMBL" id="MDX2335848.1"/>
    </source>
</evidence>
<reference evidence="3 5" key="4">
    <citation type="journal article" date="2023" name="FEMS Microbes">
        <title>Whole genomes of deep-sea sponge-associated bacteria exhibit high novel natural product potential.</title>
        <authorList>
            <person name="Hesketh-Best P.J."/>
            <person name="January G.G."/>
            <person name="Koch M.J."/>
            <person name="Warburton P.J."/>
            <person name="Howell K.L."/>
            <person name="Upton M."/>
        </authorList>
    </citation>
    <scope>NUCLEOTIDE SEQUENCE [LARGE SCALE GENOMIC DNA]</scope>
    <source>
        <strain evidence="3 5">PC206-O</strain>
    </source>
</reference>
<keyword evidence="1" id="KW-0472">Membrane</keyword>
<dbReference type="AlphaFoldDB" id="A0A1Z3U6L5"/>
<feature type="transmembrane region" description="Helical" evidence="1">
    <location>
        <begin position="12"/>
        <end position="35"/>
    </location>
</feature>
<reference evidence="4" key="1">
    <citation type="submission" date="2017-06" db="EMBL/GenBank/DDBJ databases">
        <title>FDA dAtabase for Regulatory Grade micrObial Sequences (FDA-ARGOS): Supporting development and validation of Infectious Disease Dx tests.</title>
        <authorList>
            <person name="Minogue T."/>
            <person name="Wolcott M."/>
            <person name="Wasieloski L."/>
            <person name="Aguilar W."/>
            <person name="Moore D."/>
            <person name="Tallon L."/>
            <person name="Sadzewicz L."/>
            <person name="Sengamalay N."/>
            <person name="Ott S."/>
            <person name="Godinez A."/>
            <person name="Nagaraj S."/>
            <person name="Nadendla S."/>
            <person name="Geyer C."/>
            <person name="Sichtig H."/>
        </authorList>
    </citation>
    <scope>NUCLEOTIDE SEQUENCE [LARGE SCALE GENOMIC DNA]</scope>
    <source>
        <strain evidence="4">FDAARGOS_289</strain>
    </source>
</reference>
<organism evidence="2 4">
    <name type="scientific">Brevundimonas vesicularis</name>
    <name type="common">Pseudomonas vesicularis</name>
    <dbReference type="NCBI Taxonomy" id="41276"/>
    <lineage>
        <taxon>Bacteria</taxon>
        <taxon>Pseudomonadati</taxon>
        <taxon>Pseudomonadota</taxon>
        <taxon>Alphaproteobacteria</taxon>
        <taxon>Caulobacterales</taxon>
        <taxon>Caulobacteraceae</taxon>
        <taxon>Brevundimonas</taxon>
    </lineage>
</organism>
<name>A0A1Z3U6L5_BREVE</name>
<dbReference type="EMBL" id="CP022048">
    <property type="protein sequence ID" value="ASE38895.1"/>
    <property type="molecule type" value="Genomic_DNA"/>
</dbReference>
<evidence type="ECO:0000313" key="4">
    <source>
        <dbReference type="Proteomes" id="UP000197050"/>
    </source>
</evidence>
<sequence>MKSARDVLGRGIAVLGFLTCLGGAGWTAWIVWQGVTTGRVSGKHGAVHLRAEGDAFFYSTVALSGVACLVWLGLAAFAVVVLARWKAWS</sequence>
<evidence type="ECO:0000313" key="5">
    <source>
        <dbReference type="Proteomes" id="UP001272940"/>
    </source>
</evidence>
<evidence type="ECO:0000256" key="1">
    <source>
        <dbReference type="SAM" id="Phobius"/>
    </source>
</evidence>
<dbReference type="Proteomes" id="UP001272940">
    <property type="component" value="Unassembled WGS sequence"/>
</dbReference>
<dbReference type="GeneID" id="34013248"/>
<dbReference type="KEGG" id="bvc:CEP68_04925"/>
<feature type="transmembrane region" description="Helical" evidence="1">
    <location>
        <begin position="55"/>
        <end position="83"/>
    </location>
</feature>
<keyword evidence="5" id="KW-1185">Reference proteome</keyword>
<proteinExistence type="predicted"/>
<reference evidence="3" key="3">
    <citation type="submission" date="2022-06" db="EMBL/GenBank/DDBJ databases">
        <authorList>
            <person name="Hesketh-Best P.J."/>
            <person name="Koch M.J."/>
        </authorList>
    </citation>
    <scope>NUCLEOTIDE SEQUENCE</scope>
    <source>
        <strain evidence="3">PC206-O</strain>
    </source>
</reference>
<keyword evidence="1" id="KW-1133">Transmembrane helix</keyword>
<dbReference type="EMBL" id="JAMYEC010000008">
    <property type="protein sequence ID" value="MDX2335848.1"/>
    <property type="molecule type" value="Genomic_DNA"/>
</dbReference>
<dbReference type="Proteomes" id="UP000197050">
    <property type="component" value="Chromosome"/>
</dbReference>
<gene>
    <name evidence="2" type="ORF">CEP68_04925</name>
    <name evidence="3" type="ORF">NJD11_12985</name>
</gene>
<keyword evidence="1" id="KW-0812">Transmembrane</keyword>
<protein>
    <submittedName>
        <fullName evidence="2">Uncharacterized protein</fullName>
    </submittedName>
</protein>
<reference evidence="2" key="2">
    <citation type="submission" date="2017-12" db="EMBL/GenBank/DDBJ databases">
        <title>FDA dAtabase for Regulatory Grade micrObial Sequences (FDA-ARGOS): Supporting development and validation of Infectious Disease Dx tests.</title>
        <authorList>
            <person name="Campos J."/>
            <person name="Goldberg B."/>
            <person name="Tallon L."/>
            <person name="Sadzewicz L."/>
            <person name="Sengamalay N."/>
            <person name="Ott S."/>
            <person name="Godinez A."/>
            <person name="Nagaraj S."/>
            <person name="Vavikolanu K."/>
            <person name="Vyas G."/>
            <person name="Nadendla S."/>
            <person name="Aluvathingal J."/>
            <person name="Geyer C."/>
            <person name="Nandy P."/>
            <person name="Hobson J."/>
            <person name="Sichtig H."/>
        </authorList>
    </citation>
    <scope>NUCLEOTIDE SEQUENCE</scope>
    <source>
        <strain evidence="2">FDAARGOS_289</strain>
    </source>
</reference>
<dbReference type="RefSeq" id="WP_066624029.1">
    <property type="nucleotide sequence ID" value="NZ_CP022048.2"/>
</dbReference>